<evidence type="ECO:0000313" key="1">
    <source>
        <dbReference type="EMBL" id="GBN99666.1"/>
    </source>
</evidence>
<name>A0A4Y2TJP8_ARAVE</name>
<organism evidence="1 2">
    <name type="scientific">Araneus ventricosus</name>
    <name type="common">Orbweaver spider</name>
    <name type="synonym">Epeira ventricosa</name>
    <dbReference type="NCBI Taxonomy" id="182803"/>
    <lineage>
        <taxon>Eukaryota</taxon>
        <taxon>Metazoa</taxon>
        <taxon>Ecdysozoa</taxon>
        <taxon>Arthropoda</taxon>
        <taxon>Chelicerata</taxon>
        <taxon>Arachnida</taxon>
        <taxon>Araneae</taxon>
        <taxon>Araneomorphae</taxon>
        <taxon>Entelegynae</taxon>
        <taxon>Araneoidea</taxon>
        <taxon>Araneidae</taxon>
        <taxon>Araneus</taxon>
    </lineage>
</organism>
<dbReference type="Proteomes" id="UP000499080">
    <property type="component" value="Unassembled WGS sequence"/>
</dbReference>
<gene>
    <name evidence="1" type="ORF">AVEN_10105_1</name>
</gene>
<keyword evidence="2" id="KW-1185">Reference proteome</keyword>
<sequence length="55" mass="6269">MPLPCKSNRNEQYGHFCNHHPESRICSLTIAMGRQLLNEQGQMSSTTVPTCDSYR</sequence>
<dbReference type="AlphaFoldDB" id="A0A4Y2TJP8"/>
<proteinExistence type="predicted"/>
<feature type="non-terminal residue" evidence="1">
    <location>
        <position position="55"/>
    </location>
</feature>
<evidence type="ECO:0000313" key="2">
    <source>
        <dbReference type="Proteomes" id="UP000499080"/>
    </source>
</evidence>
<reference evidence="1 2" key="1">
    <citation type="journal article" date="2019" name="Sci. Rep.">
        <title>Orb-weaving spider Araneus ventricosus genome elucidates the spidroin gene catalogue.</title>
        <authorList>
            <person name="Kono N."/>
            <person name="Nakamura H."/>
            <person name="Ohtoshi R."/>
            <person name="Moran D.A.P."/>
            <person name="Shinohara A."/>
            <person name="Yoshida Y."/>
            <person name="Fujiwara M."/>
            <person name="Mori M."/>
            <person name="Tomita M."/>
            <person name="Arakawa K."/>
        </authorList>
    </citation>
    <scope>NUCLEOTIDE SEQUENCE [LARGE SCALE GENOMIC DNA]</scope>
</reference>
<protein>
    <submittedName>
        <fullName evidence="1">Uncharacterized protein</fullName>
    </submittedName>
</protein>
<accession>A0A4Y2TJP8</accession>
<dbReference type="EMBL" id="BGPR01028486">
    <property type="protein sequence ID" value="GBN99666.1"/>
    <property type="molecule type" value="Genomic_DNA"/>
</dbReference>
<comment type="caution">
    <text evidence="1">The sequence shown here is derived from an EMBL/GenBank/DDBJ whole genome shotgun (WGS) entry which is preliminary data.</text>
</comment>